<evidence type="ECO:0000313" key="1">
    <source>
        <dbReference type="EMBL" id="KAK2557862.1"/>
    </source>
</evidence>
<comment type="caution">
    <text evidence="1">The sequence shown here is derived from an EMBL/GenBank/DDBJ whole genome shotgun (WGS) entry which is preliminary data.</text>
</comment>
<dbReference type="EMBL" id="JARQWQ010000047">
    <property type="protein sequence ID" value="KAK2557862.1"/>
    <property type="molecule type" value="Genomic_DNA"/>
</dbReference>
<reference evidence="1" key="1">
    <citation type="journal article" date="2023" name="G3 (Bethesda)">
        <title>Whole genome assembly and annotation of the endangered Caribbean coral Acropora cervicornis.</title>
        <authorList>
            <person name="Selwyn J.D."/>
            <person name="Vollmer S.V."/>
        </authorList>
    </citation>
    <scope>NUCLEOTIDE SEQUENCE</scope>
    <source>
        <strain evidence="1">K2</strain>
    </source>
</reference>
<evidence type="ECO:0000313" key="2">
    <source>
        <dbReference type="Proteomes" id="UP001249851"/>
    </source>
</evidence>
<dbReference type="Proteomes" id="UP001249851">
    <property type="component" value="Unassembled WGS sequence"/>
</dbReference>
<proteinExistence type="predicted"/>
<dbReference type="AlphaFoldDB" id="A0AAD9QAL3"/>
<keyword evidence="2" id="KW-1185">Reference proteome</keyword>
<reference evidence="1" key="2">
    <citation type="journal article" date="2023" name="Science">
        <title>Genomic signatures of disease resistance in endangered staghorn corals.</title>
        <authorList>
            <person name="Vollmer S.V."/>
            <person name="Selwyn J.D."/>
            <person name="Despard B.A."/>
            <person name="Roesel C.L."/>
        </authorList>
    </citation>
    <scope>NUCLEOTIDE SEQUENCE</scope>
    <source>
        <strain evidence="1">K2</strain>
    </source>
</reference>
<sequence>MKKRNLNLQVHHKEAEIRSAPQFFFRQVMRGNKKRRVMGKIKAKKMKYISRVQVGRIMKGLCILQGPSSSSKRVKVSNSFILDEPLLAYEYLLLSSSLH</sequence>
<protein>
    <submittedName>
        <fullName evidence="1">Uncharacterized protein</fullName>
    </submittedName>
</protein>
<name>A0AAD9QAL3_ACRCE</name>
<accession>A0AAD9QAL3</accession>
<gene>
    <name evidence="1" type="ORF">P5673_019838</name>
</gene>
<organism evidence="1 2">
    <name type="scientific">Acropora cervicornis</name>
    <name type="common">Staghorn coral</name>
    <dbReference type="NCBI Taxonomy" id="6130"/>
    <lineage>
        <taxon>Eukaryota</taxon>
        <taxon>Metazoa</taxon>
        <taxon>Cnidaria</taxon>
        <taxon>Anthozoa</taxon>
        <taxon>Hexacorallia</taxon>
        <taxon>Scleractinia</taxon>
        <taxon>Astrocoeniina</taxon>
        <taxon>Acroporidae</taxon>
        <taxon>Acropora</taxon>
    </lineage>
</organism>